<dbReference type="Proteomes" id="UP001215598">
    <property type="component" value="Unassembled WGS sequence"/>
</dbReference>
<proteinExistence type="predicted"/>
<comment type="caution">
    <text evidence="3">The sequence shown here is derived from an EMBL/GenBank/DDBJ whole genome shotgun (WGS) entry which is preliminary data.</text>
</comment>
<feature type="signal peptide" evidence="2">
    <location>
        <begin position="1"/>
        <end position="18"/>
    </location>
</feature>
<protein>
    <recommendedName>
        <fullName evidence="5">Secreted protein</fullName>
    </recommendedName>
</protein>
<evidence type="ECO:0000256" key="2">
    <source>
        <dbReference type="SAM" id="SignalP"/>
    </source>
</evidence>
<dbReference type="AlphaFoldDB" id="A0AAD7NW07"/>
<feature type="chain" id="PRO_5042241460" description="Secreted protein" evidence="2">
    <location>
        <begin position="19"/>
        <end position="87"/>
    </location>
</feature>
<name>A0AAD7NW07_9AGAR</name>
<evidence type="ECO:0000313" key="4">
    <source>
        <dbReference type="Proteomes" id="UP001215598"/>
    </source>
</evidence>
<dbReference type="EMBL" id="JARKIB010000008">
    <property type="protein sequence ID" value="KAJ7777359.1"/>
    <property type="molecule type" value="Genomic_DNA"/>
</dbReference>
<evidence type="ECO:0008006" key="5">
    <source>
        <dbReference type="Google" id="ProtNLM"/>
    </source>
</evidence>
<accession>A0AAD7NW07</accession>
<organism evidence="3 4">
    <name type="scientific">Mycena metata</name>
    <dbReference type="NCBI Taxonomy" id="1033252"/>
    <lineage>
        <taxon>Eukaryota</taxon>
        <taxon>Fungi</taxon>
        <taxon>Dikarya</taxon>
        <taxon>Basidiomycota</taxon>
        <taxon>Agaricomycotina</taxon>
        <taxon>Agaricomycetes</taxon>
        <taxon>Agaricomycetidae</taxon>
        <taxon>Agaricales</taxon>
        <taxon>Marasmiineae</taxon>
        <taxon>Mycenaceae</taxon>
        <taxon>Mycena</taxon>
    </lineage>
</organism>
<sequence>MNEMDTRLVLVLLSSVVALSPELHGRWNTTRDNHHYRRKKRYHAGASKRPFCGPIPRRDERNNDRQLKLELLTAAISSRSPCSRENG</sequence>
<feature type="region of interest" description="Disordered" evidence="1">
    <location>
        <begin position="35"/>
        <end position="63"/>
    </location>
</feature>
<evidence type="ECO:0000256" key="1">
    <source>
        <dbReference type="SAM" id="MobiDB-lite"/>
    </source>
</evidence>
<evidence type="ECO:0000313" key="3">
    <source>
        <dbReference type="EMBL" id="KAJ7777359.1"/>
    </source>
</evidence>
<keyword evidence="4" id="KW-1185">Reference proteome</keyword>
<keyword evidence="2" id="KW-0732">Signal</keyword>
<reference evidence="3" key="1">
    <citation type="submission" date="2023-03" db="EMBL/GenBank/DDBJ databases">
        <title>Massive genome expansion in bonnet fungi (Mycena s.s.) driven by repeated elements and novel gene families across ecological guilds.</title>
        <authorList>
            <consortium name="Lawrence Berkeley National Laboratory"/>
            <person name="Harder C.B."/>
            <person name="Miyauchi S."/>
            <person name="Viragh M."/>
            <person name="Kuo A."/>
            <person name="Thoen E."/>
            <person name="Andreopoulos B."/>
            <person name="Lu D."/>
            <person name="Skrede I."/>
            <person name="Drula E."/>
            <person name="Henrissat B."/>
            <person name="Morin E."/>
            <person name="Kohler A."/>
            <person name="Barry K."/>
            <person name="LaButti K."/>
            <person name="Morin E."/>
            <person name="Salamov A."/>
            <person name="Lipzen A."/>
            <person name="Mereny Z."/>
            <person name="Hegedus B."/>
            <person name="Baldrian P."/>
            <person name="Stursova M."/>
            <person name="Weitz H."/>
            <person name="Taylor A."/>
            <person name="Grigoriev I.V."/>
            <person name="Nagy L.G."/>
            <person name="Martin F."/>
            <person name="Kauserud H."/>
        </authorList>
    </citation>
    <scope>NUCLEOTIDE SEQUENCE</scope>
    <source>
        <strain evidence="3">CBHHK182m</strain>
    </source>
</reference>
<gene>
    <name evidence="3" type="ORF">B0H16DRAFT_955512</name>
</gene>